<name>A0A9Q1EHT6_SYNKA</name>
<keyword evidence="2" id="KW-0732">Signal</keyword>
<comment type="caution">
    <text evidence="3">The sequence shown here is derived from an EMBL/GenBank/DDBJ whole genome shotgun (WGS) entry which is preliminary data.</text>
</comment>
<evidence type="ECO:0000256" key="2">
    <source>
        <dbReference type="SAM" id="SignalP"/>
    </source>
</evidence>
<dbReference type="EMBL" id="JAINUF010000017">
    <property type="protein sequence ID" value="KAJ8339039.1"/>
    <property type="molecule type" value="Genomic_DNA"/>
</dbReference>
<evidence type="ECO:0000256" key="1">
    <source>
        <dbReference type="SAM" id="MobiDB-lite"/>
    </source>
</evidence>
<dbReference type="Proteomes" id="UP001152622">
    <property type="component" value="Chromosome 17"/>
</dbReference>
<evidence type="ECO:0000313" key="4">
    <source>
        <dbReference type="Proteomes" id="UP001152622"/>
    </source>
</evidence>
<sequence>MLVRELFIWAVAWLCGGPKPTRCYQSRASPIGASSLADLRSLQWGKTRSWDERVERVHKPHSCPSKAHGHQRRGEGGGLGRHCLIAQVSSEDNRGAGGRQFRSAGGRFIAEETRLSTPWPVSEGNNGGFTARTVPRTGALYSAGLLFLPRGTPILRRWQQGLISPRSVPSAARRRCGERPGIRREPGRAARVINC</sequence>
<feature type="compositionally biased region" description="Basic residues" evidence="1">
    <location>
        <begin position="58"/>
        <end position="71"/>
    </location>
</feature>
<evidence type="ECO:0000313" key="3">
    <source>
        <dbReference type="EMBL" id="KAJ8339039.1"/>
    </source>
</evidence>
<dbReference type="AlphaFoldDB" id="A0A9Q1EHT6"/>
<organism evidence="3 4">
    <name type="scientific">Synaphobranchus kaupii</name>
    <name type="common">Kaup's arrowtooth eel</name>
    <dbReference type="NCBI Taxonomy" id="118154"/>
    <lineage>
        <taxon>Eukaryota</taxon>
        <taxon>Metazoa</taxon>
        <taxon>Chordata</taxon>
        <taxon>Craniata</taxon>
        <taxon>Vertebrata</taxon>
        <taxon>Euteleostomi</taxon>
        <taxon>Actinopterygii</taxon>
        <taxon>Neopterygii</taxon>
        <taxon>Teleostei</taxon>
        <taxon>Anguilliformes</taxon>
        <taxon>Synaphobranchidae</taxon>
        <taxon>Synaphobranchus</taxon>
    </lineage>
</organism>
<feature type="region of interest" description="Disordered" evidence="1">
    <location>
        <begin position="56"/>
        <end position="78"/>
    </location>
</feature>
<proteinExistence type="predicted"/>
<protein>
    <recommendedName>
        <fullName evidence="5">Secreted protein</fullName>
    </recommendedName>
</protein>
<feature type="signal peptide" evidence="2">
    <location>
        <begin position="1"/>
        <end position="23"/>
    </location>
</feature>
<reference evidence="3" key="1">
    <citation type="journal article" date="2023" name="Science">
        <title>Genome structures resolve the early diversification of teleost fishes.</title>
        <authorList>
            <person name="Parey E."/>
            <person name="Louis A."/>
            <person name="Montfort J."/>
            <person name="Bouchez O."/>
            <person name="Roques C."/>
            <person name="Iampietro C."/>
            <person name="Lluch J."/>
            <person name="Castinel A."/>
            <person name="Donnadieu C."/>
            <person name="Desvignes T."/>
            <person name="Floi Bucao C."/>
            <person name="Jouanno E."/>
            <person name="Wen M."/>
            <person name="Mejri S."/>
            <person name="Dirks R."/>
            <person name="Jansen H."/>
            <person name="Henkel C."/>
            <person name="Chen W.J."/>
            <person name="Zahm M."/>
            <person name="Cabau C."/>
            <person name="Klopp C."/>
            <person name="Thompson A.W."/>
            <person name="Robinson-Rechavi M."/>
            <person name="Braasch I."/>
            <person name="Lecointre G."/>
            <person name="Bobe J."/>
            <person name="Postlethwait J.H."/>
            <person name="Berthelot C."/>
            <person name="Roest Crollius H."/>
            <person name="Guiguen Y."/>
        </authorList>
    </citation>
    <scope>NUCLEOTIDE SEQUENCE</scope>
    <source>
        <strain evidence="3">WJC10195</strain>
    </source>
</reference>
<feature type="chain" id="PRO_5040208818" description="Secreted protein" evidence="2">
    <location>
        <begin position="24"/>
        <end position="195"/>
    </location>
</feature>
<gene>
    <name evidence="3" type="ORF">SKAU_G00358250</name>
</gene>
<accession>A0A9Q1EHT6</accession>
<keyword evidence="4" id="KW-1185">Reference proteome</keyword>
<evidence type="ECO:0008006" key="5">
    <source>
        <dbReference type="Google" id="ProtNLM"/>
    </source>
</evidence>